<comment type="caution">
    <text evidence="2">The sequence shown here is derived from an EMBL/GenBank/DDBJ whole genome shotgun (WGS) entry which is preliminary data.</text>
</comment>
<protein>
    <submittedName>
        <fullName evidence="2">Uncharacterized protein</fullName>
    </submittedName>
</protein>
<accession>A0A7J0DP59</accession>
<dbReference type="AlphaFoldDB" id="A0A7J0DP59"/>
<feature type="compositionally biased region" description="Basic and acidic residues" evidence="1">
    <location>
        <begin position="1"/>
        <end position="11"/>
    </location>
</feature>
<evidence type="ECO:0000313" key="3">
    <source>
        <dbReference type="Proteomes" id="UP000585474"/>
    </source>
</evidence>
<feature type="region of interest" description="Disordered" evidence="1">
    <location>
        <begin position="1"/>
        <end position="25"/>
    </location>
</feature>
<gene>
    <name evidence="2" type="ORF">Acr_00g0056350</name>
</gene>
<keyword evidence="3" id="KW-1185">Reference proteome</keyword>
<evidence type="ECO:0000313" key="2">
    <source>
        <dbReference type="EMBL" id="GFS38224.1"/>
    </source>
</evidence>
<evidence type="ECO:0000256" key="1">
    <source>
        <dbReference type="SAM" id="MobiDB-lite"/>
    </source>
</evidence>
<sequence length="107" mass="11763">MLHGGIHEREALPPTDKGKKGKSADIMSSLEARLQRVEHAMADNQDKVEDIDQHIDGLEGGHEELHGEIQGVMSRNPAYADRGCLMAGGWPTKAYLSLTCAYSFKML</sequence>
<organism evidence="2 3">
    <name type="scientific">Actinidia rufa</name>
    <dbReference type="NCBI Taxonomy" id="165716"/>
    <lineage>
        <taxon>Eukaryota</taxon>
        <taxon>Viridiplantae</taxon>
        <taxon>Streptophyta</taxon>
        <taxon>Embryophyta</taxon>
        <taxon>Tracheophyta</taxon>
        <taxon>Spermatophyta</taxon>
        <taxon>Magnoliopsida</taxon>
        <taxon>eudicotyledons</taxon>
        <taxon>Gunneridae</taxon>
        <taxon>Pentapetalae</taxon>
        <taxon>asterids</taxon>
        <taxon>Ericales</taxon>
        <taxon>Actinidiaceae</taxon>
        <taxon>Actinidia</taxon>
    </lineage>
</organism>
<name>A0A7J0DP59_9ERIC</name>
<reference evidence="3" key="1">
    <citation type="submission" date="2019-07" db="EMBL/GenBank/DDBJ databases">
        <title>De Novo Assembly of kiwifruit Actinidia rufa.</title>
        <authorList>
            <person name="Sugita-Konishi S."/>
            <person name="Sato K."/>
            <person name="Mori E."/>
            <person name="Abe Y."/>
            <person name="Kisaki G."/>
            <person name="Hamano K."/>
            <person name="Suezawa K."/>
            <person name="Otani M."/>
            <person name="Fukuda T."/>
            <person name="Manabe T."/>
            <person name="Gomi K."/>
            <person name="Tabuchi M."/>
            <person name="Akimitsu K."/>
            <person name="Kataoka I."/>
        </authorList>
    </citation>
    <scope>NUCLEOTIDE SEQUENCE [LARGE SCALE GENOMIC DNA]</scope>
    <source>
        <strain evidence="3">cv. Fuchu</strain>
    </source>
</reference>
<dbReference type="Proteomes" id="UP000585474">
    <property type="component" value="Unassembled WGS sequence"/>
</dbReference>
<proteinExistence type="predicted"/>
<dbReference type="OrthoDB" id="1750119at2759"/>
<dbReference type="EMBL" id="BJWL01000303">
    <property type="protein sequence ID" value="GFS38224.1"/>
    <property type="molecule type" value="Genomic_DNA"/>
</dbReference>